<evidence type="ECO:0000313" key="2">
    <source>
        <dbReference type="Proteomes" id="UP001431783"/>
    </source>
</evidence>
<dbReference type="Proteomes" id="UP001431783">
    <property type="component" value="Unassembled WGS sequence"/>
</dbReference>
<reference evidence="1 2" key="1">
    <citation type="submission" date="2023-03" db="EMBL/GenBank/DDBJ databases">
        <title>Genome insight into feeding habits of ladybird beetles.</title>
        <authorList>
            <person name="Li H.-S."/>
            <person name="Huang Y.-H."/>
            <person name="Pang H."/>
        </authorList>
    </citation>
    <scope>NUCLEOTIDE SEQUENCE [LARGE SCALE GENOMIC DNA]</scope>
    <source>
        <strain evidence="1">SYSU_2023b</strain>
        <tissue evidence="1">Whole body</tissue>
    </source>
</reference>
<protein>
    <submittedName>
        <fullName evidence="1">Uncharacterized protein</fullName>
    </submittedName>
</protein>
<accession>A0AAW1USV4</accession>
<comment type="caution">
    <text evidence="1">The sequence shown here is derived from an EMBL/GenBank/DDBJ whole genome shotgun (WGS) entry which is preliminary data.</text>
</comment>
<keyword evidence="2" id="KW-1185">Reference proteome</keyword>
<dbReference type="AlphaFoldDB" id="A0AAW1USV4"/>
<sequence>MVSRKSAGQKQIKEISDGVTYEEIILIPLEKCVRMASARYTLDFFGFTDRHRRLMLVVSADGSVGRLSYALLFLDRCKPHCHLQVRIYLLYHCILYNNNIRGEGSSPLKIQRE</sequence>
<organism evidence="1 2">
    <name type="scientific">Henosepilachna vigintioctopunctata</name>
    <dbReference type="NCBI Taxonomy" id="420089"/>
    <lineage>
        <taxon>Eukaryota</taxon>
        <taxon>Metazoa</taxon>
        <taxon>Ecdysozoa</taxon>
        <taxon>Arthropoda</taxon>
        <taxon>Hexapoda</taxon>
        <taxon>Insecta</taxon>
        <taxon>Pterygota</taxon>
        <taxon>Neoptera</taxon>
        <taxon>Endopterygota</taxon>
        <taxon>Coleoptera</taxon>
        <taxon>Polyphaga</taxon>
        <taxon>Cucujiformia</taxon>
        <taxon>Coccinelloidea</taxon>
        <taxon>Coccinellidae</taxon>
        <taxon>Epilachninae</taxon>
        <taxon>Epilachnini</taxon>
        <taxon>Henosepilachna</taxon>
    </lineage>
</organism>
<gene>
    <name evidence="1" type="ORF">WA026_004806</name>
</gene>
<name>A0AAW1USV4_9CUCU</name>
<dbReference type="EMBL" id="JARQZJ010000092">
    <property type="protein sequence ID" value="KAK9883866.1"/>
    <property type="molecule type" value="Genomic_DNA"/>
</dbReference>
<evidence type="ECO:0000313" key="1">
    <source>
        <dbReference type="EMBL" id="KAK9883866.1"/>
    </source>
</evidence>
<proteinExistence type="predicted"/>